<organism evidence="2">
    <name type="scientific">Arundo donax</name>
    <name type="common">Giant reed</name>
    <name type="synonym">Donax arundinaceus</name>
    <dbReference type="NCBI Taxonomy" id="35708"/>
    <lineage>
        <taxon>Eukaryota</taxon>
        <taxon>Viridiplantae</taxon>
        <taxon>Streptophyta</taxon>
        <taxon>Embryophyta</taxon>
        <taxon>Tracheophyta</taxon>
        <taxon>Spermatophyta</taxon>
        <taxon>Magnoliopsida</taxon>
        <taxon>Liliopsida</taxon>
        <taxon>Poales</taxon>
        <taxon>Poaceae</taxon>
        <taxon>PACMAD clade</taxon>
        <taxon>Arundinoideae</taxon>
        <taxon>Arundineae</taxon>
        <taxon>Arundo</taxon>
    </lineage>
</organism>
<feature type="region of interest" description="Disordered" evidence="1">
    <location>
        <begin position="1"/>
        <end position="56"/>
    </location>
</feature>
<reference evidence="2" key="1">
    <citation type="submission" date="2014-09" db="EMBL/GenBank/DDBJ databases">
        <authorList>
            <person name="Magalhaes I.L.F."/>
            <person name="Oliveira U."/>
            <person name="Santos F.R."/>
            <person name="Vidigal T.H.D.A."/>
            <person name="Brescovit A.D."/>
            <person name="Santos A.J."/>
        </authorList>
    </citation>
    <scope>NUCLEOTIDE SEQUENCE</scope>
    <source>
        <tissue evidence="2">Shoot tissue taken approximately 20 cm above the soil surface</tissue>
    </source>
</reference>
<feature type="compositionally biased region" description="Polar residues" evidence="1">
    <location>
        <begin position="47"/>
        <end position="56"/>
    </location>
</feature>
<dbReference type="AlphaFoldDB" id="A0A0A9CSU4"/>
<evidence type="ECO:0000313" key="2">
    <source>
        <dbReference type="EMBL" id="JAD79419.1"/>
    </source>
</evidence>
<reference evidence="2" key="2">
    <citation type="journal article" date="2015" name="Data Brief">
        <title>Shoot transcriptome of the giant reed, Arundo donax.</title>
        <authorList>
            <person name="Barrero R.A."/>
            <person name="Guerrero F.D."/>
            <person name="Moolhuijzen P."/>
            <person name="Goolsby J.A."/>
            <person name="Tidwell J."/>
            <person name="Bellgard S.E."/>
            <person name="Bellgard M.I."/>
        </authorList>
    </citation>
    <scope>NUCLEOTIDE SEQUENCE</scope>
    <source>
        <tissue evidence="2">Shoot tissue taken approximately 20 cm above the soil surface</tissue>
    </source>
</reference>
<dbReference type="EMBL" id="GBRH01218476">
    <property type="protein sequence ID" value="JAD79419.1"/>
    <property type="molecule type" value="Transcribed_RNA"/>
</dbReference>
<sequence>MRSTASSKVDLPSTSRGRTWTASRTTMAGPAPWSQRSRETSMPEFPQPTTRTRLPR</sequence>
<accession>A0A0A9CSU4</accession>
<proteinExistence type="predicted"/>
<feature type="compositionally biased region" description="Polar residues" evidence="1">
    <location>
        <begin position="1"/>
        <end position="26"/>
    </location>
</feature>
<protein>
    <submittedName>
        <fullName evidence="2">Uncharacterized protein</fullName>
    </submittedName>
</protein>
<name>A0A0A9CSU4_ARUDO</name>
<evidence type="ECO:0000256" key="1">
    <source>
        <dbReference type="SAM" id="MobiDB-lite"/>
    </source>
</evidence>